<feature type="transmembrane region" description="Helical" evidence="1">
    <location>
        <begin position="6"/>
        <end position="25"/>
    </location>
</feature>
<keyword evidence="3" id="KW-1185">Reference proteome</keyword>
<accession>A0ABR4XR70</accession>
<name>A0ABR4XR70_9LACO</name>
<evidence type="ECO:0000256" key="1">
    <source>
        <dbReference type="SAM" id="Phobius"/>
    </source>
</evidence>
<comment type="caution">
    <text evidence="2">The sequence shown here is derived from an EMBL/GenBank/DDBJ whole genome shotgun (WGS) entry which is preliminary data.</text>
</comment>
<sequence>MSNKLLEIILAFFALAGSIDLIVLMETFRRDGDGSYIKGFINFMNANSRYDRY</sequence>
<keyword evidence="1" id="KW-0472">Membrane</keyword>
<evidence type="ECO:0000313" key="2">
    <source>
        <dbReference type="EMBL" id="KGO31656.1"/>
    </source>
</evidence>
<dbReference type="EMBL" id="AXCV01000263">
    <property type="protein sequence ID" value="KGO31656.1"/>
    <property type="molecule type" value="Genomic_DNA"/>
</dbReference>
<dbReference type="Proteomes" id="UP000030023">
    <property type="component" value="Unassembled WGS sequence"/>
</dbReference>
<evidence type="ECO:0000313" key="3">
    <source>
        <dbReference type="Proteomes" id="UP000030023"/>
    </source>
</evidence>
<reference evidence="2 3" key="1">
    <citation type="journal article" date="2014" name="Antonie Van Leeuwenhoek">
        <title>Oenococcus alcoholitolerans sp. nov., a lactic acid bacteria isolated from cachaca and ethanol fermentation processes.</title>
        <authorList>
            <person name="Badotti F."/>
            <person name="Moreira A.P."/>
            <person name="Tonon L.A."/>
            <person name="de Lucena B.T."/>
            <person name="Gomes Fde C."/>
            <person name="Kruger R."/>
            <person name="Thompson C.C."/>
            <person name="de Morais M.A.Jr."/>
            <person name="Rosa C.A."/>
            <person name="Thompson F.L."/>
        </authorList>
    </citation>
    <scope>NUCLEOTIDE SEQUENCE [LARGE SCALE GENOMIC DNA]</scope>
    <source>
        <strain evidence="2 3">UFRJ-M7.2.18</strain>
    </source>
</reference>
<keyword evidence="1" id="KW-1133">Transmembrane helix</keyword>
<proteinExistence type="predicted"/>
<keyword evidence="1" id="KW-0812">Transmembrane</keyword>
<organism evidence="2 3">
    <name type="scientific">Oenococcus alcoholitolerans</name>
    <dbReference type="NCBI Taxonomy" id="931074"/>
    <lineage>
        <taxon>Bacteria</taxon>
        <taxon>Bacillati</taxon>
        <taxon>Bacillota</taxon>
        <taxon>Bacilli</taxon>
        <taxon>Lactobacillales</taxon>
        <taxon>Lactobacillaceae</taxon>
        <taxon>Oenococcus</taxon>
    </lineage>
</organism>
<protein>
    <submittedName>
        <fullName evidence="2">Uncharacterized protein</fullName>
    </submittedName>
</protein>
<gene>
    <name evidence="2" type="ORF">Q757_05870</name>
</gene>